<sequence>MNLFISTKLKYFIAVMEEGSVSKACQRMHISRTPMSKAISDIEQALGIPLFIRTKEGMTPSKFGTILYNKIVPYYNDLLKIEHCMYSEDGLPVTRIMCSKNIPNSIISHLSVALANNNINNEFTLADEIKQDDLSSELHFYDIVITDKNYPSQYARSEPVSFDIYINSTPAACEKMIRGGEVDVYHDFDADSSVTDLFVQDKIKFRNIKKISDSDLIDMMAKVTNHHAVMISTVPLLSLLNVDGTSVLKRSVINKTLWFYSQWKEKNNKETAHVMSRVFADLKKSGHTNNELSR</sequence>
<dbReference type="EMBL" id="BBMZ01000007">
    <property type="protein sequence ID" value="GAL57398.1"/>
    <property type="molecule type" value="Genomic_DNA"/>
</dbReference>
<name>A0A090UZW0_PSEVU</name>
<dbReference type="Proteomes" id="UP000029462">
    <property type="component" value="Unassembled WGS sequence"/>
</dbReference>
<evidence type="ECO:0000259" key="4">
    <source>
        <dbReference type="PROSITE" id="PS50931"/>
    </source>
</evidence>
<feature type="domain" description="HTH lysR-type" evidence="4">
    <location>
        <begin position="1"/>
        <end position="61"/>
    </location>
</feature>
<dbReference type="PANTHER" id="PTHR30126">
    <property type="entry name" value="HTH-TYPE TRANSCRIPTIONAL REGULATOR"/>
    <property type="match status" value="1"/>
</dbReference>
<dbReference type="SUPFAM" id="SSF46785">
    <property type="entry name" value="Winged helix' DNA-binding domain"/>
    <property type="match status" value="1"/>
</dbReference>
<dbReference type="GO" id="GO:0003700">
    <property type="term" value="F:DNA-binding transcription factor activity"/>
    <property type="evidence" value="ECO:0007669"/>
    <property type="project" value="InterPro"/>
</dbReference>
<keyword evidence="6" id="KW-1185">Reference proteome</keyword>
<dbReference type="eggNOG" id="COG0583">
    <property type="taxonomic scope" value="Bacteria"/>
</dbReference>
<dbReference type="PANTHER" id="PTHR30126:SF22">
    <property type="entry name" value="HTH-TYPE TRANSCRIPTIONAL REGULATOR YHAJ-RELATED"/>
    <property type="match status" value="1"/>
</dbReference>
<dbReference type="AlphaFoldDB" id="A0A090UZW0"/>
<evidence type="ECO:0000256" key="2">
    <source>
        <dbReference type="ARBA" id="ARBA00023015"/>
    </source>
</evidence>
<dbReference type="OrthoDB" id="6630739at2"/>
<dbReference type="RefSeq" id="WP_072015191.1">
    <property type="nucleotide sequence ID" value="NZ_BBMZ01000007.1"/>
</dbReference>
<keyword evidence="3" id="KW-0804">Transcription</keyword>
<evidence type="ECO:0000256" key="1">
    <source>
        <dbReference type="ARBA" id="ARBA00009437"/>
    </source>
</evidence>
<dbReference type="Pfam" id="PF00126">
    <property type="entry name" value="HTH_1"/>
    <property type="match status" value="1"/>
</dbReference>
<dbReference type="STRING" id="1115515.EV102420_07_02180"/>
<comment type="similarity">
    <text evidence="1">Belongs to the LysR transcriptional regulatory family.</text>
</comment>
<dbReference type="PROSITE" id="PS50931">
    <property type="entry name" value="HTH_LYSR"/>
    <property type="match status" value="1"/>
</dbReference>
<comment type="caution">
    <text evidence="5">The sequence shown here is derived from an EMBL/GenBank/DDBJ whole genome shotgun (WGS) entry which is preliminary data.</text>
</comment>
<proteinExistence type="inferred from homology"/>
<dbReference type="Gene3D" id="1.10.10.10">
    <property type="entry name" value="Winged helix-like DNA-binding domain superfamily/Winged helix DNA-binding domain"/>
    <property type="match status" value="1"/>
</dbReference>
<keyword evidence="2" id="KW-0805">Transcription regulation</keyword>
<reference evidence="5 6" key="1">
    <citation type="submission" date="2014-09" db="EMBL/GenBank/DDBJ databases">
        <title>Whole genome shotgun sequence of Escherichia vulneris NBRC 102420.</title>
        <authorList>
            <person name="Yoshida Y."/>
            <person name="Hosoyama A."/>
            <person name="Tsuchikane K."/>
            <person name="Ohji S."/>
            <person name="Ichikawa N."/>
            <person name="Kimura A."/>
            <person name="Yamazoe A."/>
            <person name="Ezaki T."/>
            <person name="Fujita N."/>
        </authorList>
    </citation>
    <scope>NUCLEOTIDE SEQUENCE [LARGE SCALE GENOMIC DNA]</scope>
    <source>
        <strain evidence="5 6">NBRC 102420</strain>
    </source>
</reference>
<evidence type="ECO:0000256" key="3">
    <source>
        <dbReference type="ARBA" id="ARBA00023163"/>
    </source>
</evidence>
<evidence type="ECO:0000313" key="5">
    <source>
        <dbReference type="EMBL" id="GAL57398.1"/>
    </source>
</evidence>
<organism evidence="5 6">
    <name type="scientific">Pseudescherichia vulneris NBRC 102420</name>
    <dbReference type="NCBI Taxonomy" id="1115515"/>
    <lineage>
        <taxon>Bacteria</taxon>
        <taxon>Pseudomonadati</taxon>
        <taxon>Pseudomonadota</taxon>
        <taxon>Gammaproteobacteria</taxon>
        <taxon>Enterobacterales</taxon>
        <taxon>Enterobacteriaceae</taxon>
        <taxon>Pseudescherichia</taxon>
    </lineage>
</organism>
<protein>
    <recommendedName>
        <fullName evidence="4">HTH lysR-type domain-containing protein</fullName>
    </recommendedName>
</protein>
<evidence type="ECO:0000313" key="6">
    <source>
        <dbReference type="Proteomes" id="UP000029462"/>
    </source>
</evidence>
<dbReference type="GO" id="GO:0000976">
    <property type="term" value="F:transcription cis-regulatory region binding"/>
    <property type="evidence" value="ECO:0007669"/>
    <property type="project" value="TreeGrafter"/>
</dbReference>
<dbReference type="InterPro" id="IPR000847">
    <property type="entry name" value="LysR_HTH_N"/>
</dbReference>
<dbReference type="InterPro" id="IPR036388">
    <property type="entry name" value="WH-like_DNA-bd_sf"/>
</dbReference>
<gene>
    <name evidence="5" type="ORF">EV102420_07_02180</name>
</gene>
<dbReference type="InterPro" id="IPR036390">
    <property type="entry name" value="WH_DNA-bd_sf"/>
</dbReference>
<accession>A0A090UZW0</accession>